<proteinExistence type="predicted"/>
<reference evidence="2" key="1">
    <citation type="journal article" date="2014" name="Front. Microbiol.">
        <title>High frequency of phylogenetically diverse reductive dehalogenase-homologous genes in deep subseafloor sedimentary metagenomes.</title>
        <authorList>
            <person name="Kawai M."/>
            <person name="Futagami T."/>
            <person name="Toyoda A."/>
            <person name="Takaki Y."/>
            <person name="Nishi S."/>
            <person name="Hori S."/>
            <person name="Arai W."/>
            <person name="Tsubouchi T."/>
            <person name="Morono Y."/>
            <person name="Uchiyama I."/>
            <person name="Ito T."/>
            <person name="Fujiyama A."/>
            <person name="Inagaki F."/>
            <person name="Takami H."/>
        </authorList>
    </citation>
    <scope>NUCLEOTIDE SEQUENCE</scope>
    <source>
        <strain evidence="2">Expedition CK06-06</strain>
    </source>
</reference>
<name>X1BJ43_9ZZZZ</name>
<evidence type="ECO:0000313" key="2">
    <source>
        <dbReference type="EMBL" id="GAG95919.1"/>
    </source>
</evidence>
<accession>X1BJ43</accession>
<feature type="region of interest" description="Disordered" evidence="1">
    <location>
        <begin position="23"/>
        <end position="51"/>
    </location>
</feature>
<dbReference type="AlphaFoldDB" id="X1BJ43"/>
<organism evidence="2">
    <name type="scientific">marine sediment metagenome</name>
    <dbReference type="NCBI Taxonomy" id="412755"/>
    <lineage>
        <taxon>unclassified sequences</taxon>
        <taxon>metagenomes</taxon>
        <taxon>ecological metagenomes</taxon>
    </lineage>
</organism>
<feature type="compositionally biased region" description="Low complexity" evidence="1">
    <location>
        <begin position="34"/>
        <end position="51"/>
    </location>
</feature>
<dbReference type="EMBL" id="BART01029003">
    <property type="protein sequence ID" value="GAG95919.1"/>
    <property type="molecule type" value="Genomic_DNA"/>
</dbReference>
<evidence type="ECO:0000256" key="1">
    <source>
        <dbReference type="SAM" id="MobiDB-lite"/>
    </source>
</evidence>
<protein>
    <submittedName>
        <fullName evidence="2">Uncharacterized protein</fullName>
    </submittedName>
</protein>
<comment type="caution">
    <text evidence="2">The sequence shown here is derived from an EMBL/GenBank/DDBJ whole genome shotgun (WGS) entry which is preliminary data.</text>
</comment>
<sequence length="51" mass="5707">MDNERKVAERVIGFFDEEGIVRKTSSLELPAKPTPKTSPQSTQKTTNTTNK</sequence>
<gene>
    <name evidence="2" type="ORF">S01H4_50998</name>
</gene>